<organism evidence="2 3">
    <name type="scientific">Achaetomium macrosporum</name>
    <dbReference type="NCBI Taxonomy" id="79813"/>
    <lineage>
        <taxon>Eukaryota</taxon>
        <taxon>Fungi</taxon>
        <taxon>Dikarya</taxon>
        <taxon>Ascomycota</taxon>
        <taxon>Pezizomycotina</taxon>
        <taxon>Sordariomycetes</taxon>
        <taxon>Sordariomycetidae</taxon>
        <taxon>Sordariales</taxon>
        <taxon>Chaetomiaceae</taxon>
        <taxon>Achaetomium</taxon>
    </lineage>
</organism>
<accession>A0AAN7H7A3</accession>
<protein>
    <recommendedName>
        <fullName evidence="1">Ryanodine receptor Ryr domain-containing protein</fullName>
    </recommendedName>
</protein>
<proteinExistence type="predicted"/>
<reference evidence="2" key="2">
    <citation type="submission" date="2023-05" db="EMBL/GenBank/DDBJ databases">
        <authorList>
            <consortium name="Lawrence Berkeley National Laboratory"/>
            <person name="Steindorff A."/>
            <person name="Hensen N."/>
            <person name="Bonometti L."/>
            <person name="Westerberg I."/>
            <person name="Brannstrom I.O."/>
            <person name="Guillou S."/>
            <person name="Cros-Aarteil S."/>
            <person name="Calhoun S."/>
            <person name="Haridas S."/>
            <person name="Kuo A."/>
            <person name="Mondo S."/>
            <person name="Pangilinan J."/>
            <person name="Riley R."/>
            <person name="Labutti K."/>
            <person name="Andreopoulos B."/>
            <person name="Lipzen A."/>
            <person name="Chen C."/>
            <person name="Yanf M."/>
            <person name="Daum C."/>
            <person name="Ng V."/>
            <person name="Clum A."/>
            <person name="Ohm R."/>
            <person name="Martin F."/>
            <person name="Silar P."/>
            <person name="Natvig D."/>
            <person name="Lalanne C."/>
            <person name="Gautier V."/>
            <person name="Ament-Velasquez S.L."/>
            <person name="Kruys A."/>
            <person name="Hutchinson M.I."/>
            <person name="Powell A.J."/>
            <person name="Barry K."/>
            <person name="Miller A.N."/>
            <person name="Grigoriev I.V."/>
            <person name="Debuchy R."/>
            <person name="Gladieux P."/>
            <person name="Thoren M.H."/>
            <person name="Johannesson H."/>
        </authorList>
    </citation>
    <scope>NUCLEOTIDE SEQUENCE</scope>
    <source>
        <strain evidence="2">CBS 532.94</strain>
    </source>
</reference>
<dbReference type="Proteomes" id="UP001303760">
    <property type="component" value="Unassembled WGS sequence"/>
</dbReference>
<dbReference type="InterPro" id="IPR003032">
    <property type="entry name" value="Ryanodine_rcpt"/>
</dbReference>
<sequence length="834" mass="93789">MPPSKHLLIAGQAAPNLFRFESIATPGLETRPPHSEWFRGGVGLLTHLLEGSARRAGVRMYSPDFHTRSELIPSSLIELSQRHDSDAYAVALVRELNLDTELWMPRSLPPPGSKDDRTVYVFHDGENHFDGVGDASKDALKLFEQGWPSYFIYHMSRPLCEGAVWEKVRPRASGIDRFDPDCLVVIVQAEDLRAAGIELSHGLSWEKTCEDFVKNIGAVGSLVTLVTCPHLIVVFGCDGLIYHRGLDVLKPVLFFHPLPNEHVNYVPGFMEAFIAGFARTLMESAEVLGYEDCIKAGFRAGRRLGRKGLLPEKPVYDALAIMTEGTSEDALIRFDIPSDDIGKGEQNWSLLDSVVAEYGEVARRIVLEGISKIGIPLARINRLILFDRRQIQQFQVLISDLEEYLAVPQMKPLSIALFGPRGCGKTFAAQQVTELAAGGRKVKPLSFDLCEFTRLEDLVEAFHQIRDCSLGGYVTLAYFKNFDAALLGSPFGWLPHLLPAMANGRFFDGAISRPVGPALLFFGTSATKSFAAFHGLAETSPSQVNIRAMQDFITSLHGYVDMAGFNRGGLGDRLYLLQRAVVLRALLEERAPGLKSGDGINIDEMVLRGLLLVPEYSRGIRSLESVLAMSRLNHARHFSRSALPSKSQLQLHVDYGEFKKAMSGRILPTEVRDLLAEQLHNTYCRHIRERERAKPGNESKTDKEIDEENWLTPWSQLKEDFKDSNKDHADAIPSTLRIVDCFLAERKEGREPVEEFTSEEIEKMAKQEKARWNSERLQRQWRTGPRSGKDKTTPYLVPWEDLEEPIKDIDRAMVRSYTKILPPNYAIYRLRFRA</sequence>
<reference evidence="2" key="1">
    <citation type="journal article" date="2023" name="Mol. Phylogenet. Evol.">
        <title>Genome-scale phylogeny and comparative genomics of the fungal order Sordariales.</title>
        <authorList>
            <person name="Hensen N."/>
            <person name="Bonometti L."/>
            <person name="Westerberg I."/>
            <person name="Brannstrom I.O."/>
            <person name="Guillou S."/>
            <person name="Cros-Aarteil S."/>
            <person name="Calhoun S."/>
            <person name="Haridas S."/>
            <person name="Kuo A."/>
            <person name="Mondo S."/>
            <person name="Pangilinan J."/>
            <person name="Riley R."/>
            <person name="LaButti K."/>
            <person name="Andreopoulos B."/>
            <person name="Lipzen A."/>
            <person name="Chen C."/>
            <person name="Yan M."/>
            <person name="Daum C."/>
            <person name="Ng V."/>
            <person name="Clum A."/>
            <person name="Steindorff A."/>
            <person name="Ohm R.A."/>
            <person name="Martin F."/>
            <person name="Silar P."/>
            <person name="Natvig D.O."/>
            <person name="Lalanne C."/>
            <person name="Gautier V."/>
            <person name="Ament-Velasquez S.L."/>
            <person name="Kruys A."/>
            <person name="Hutchinson M.I."/>
            <person name="Powell A.J."/>
            <person name="Barry K."/>
            <person name="Miller A.N."/>
            <person name="Grigoriev I.V."/>
            <person name="Debuchy R."/>
            <person name="Gladieux P."/>
            <person name="Hiltunen Thoren M."/>
            <person name="Johannesson H."/>
        </authorList>
    </citation>
    <scope>NUCLEOTIDE SEQUENCE</scope>
    <source>
        <strain evidence="2">CBS 532.94</strain>
    </source>
</reference>
<dbReference type="InterPro" id="IPR027417">
    <property type="entry name" value="P-loop_NTPase"/>
</dbReference>
<evidence type="ECO:0000259" key="1">
    <source>
        <dbReference type="Pfam" id="PF02026"/>
    </source>
</evidence>
<evidence type="ECO:0000313" key="2">
    <source>
        <dbReference type="EMBL" id="KAK4233673.1"/>
    </source>
</evidence>
<dbReference type="AlphaFoldDB" id="A0AAN7H7A3"/>
<gene>
    <name evidence="2" type="ORF">C8A03DRAFT_38604</name>
</gene>
<dbReference type="Gene3D" id="6.20.350.10">
    <property type="match status" value="2"/>
</dbReference>
<dbReference type="SUPFAM" id="SSF52540">
    <property type="entry name" value="P-loop containing nucleoside triphosphate hydrolases"/>
    <property type="match status" value="1"/>
</dbReference>
<evidence type="ECO:0000313" key="3">
    <source>
        <dbReference type="Proteomes" id="UP001303760"/>
    </source>
</evidence>
<comment type="caution">
    <text evidence="2">The sequence shown here is derived from an EMBL/GenBank/DDBJ whole genome shotgun (WGS) entry which is preliminary data.</text>
</comment>
<dbReference type="EMBL" id="MU860501">
    <property type="protein sequence ID" value="KAK4233673.1"/>
    <property type="molecule type" value="Genomic_DNA"/>
</dbReference>
<dbReference type="Pfam" id="PF02026">
    <property type="entry name" value="RyR"/>
    <property type="match status" value="1"/>
</dbReference>
<name>A0AAN7H7A3_9PEZI</name>
<feature type="domain" description="Ryanodine receptor Ryr" evidence="1">
    <location>
        <begin position="759"/>
        <end position="821"/>
    </location>
</feature>
<keyword evidence="3" id="KW-1185">Reference proteome</keyword>